<dbReference type="KEGG" id="red:roselon_00149"/>
<dbReference type="Proteomes" id="UP000019593">
    <property type="component" value="Chromosome"/>
</dbReference>
<dbReference type="AlphaFoldDB" id="W8S1J8"/>
<dbReference type="HOGENOM" id="CLU_2993884_0_0_5"/>
<keyword evidence="3" id="KW-1185">Reference proteome</keyword>
<feature type="region of interest" description="Disordered" evidence="1">
    <location>
        <begin position="38"/>
        <end position="57"/>
    </location>
</feature>
<evidence type="ECO:0000313" key="2">
    <source>
        <dbReference type="EMBL" id="AHM02606.1"/>
    </source>
</evidence>
<gene>
    <name evidence="2" type="ORF">roselon_00149</name>
</gene>
<name>W8S1J8_9RHOB</name>
<dbReference type="EMBL" id="CP004372">
    <property type="protein sequence ID" value="AHM02606.1"/>
    <property type="molecule type" value="Genomic_DNA"/>
</dbReference>
<evidence type="ECO:0000313" key="3">
    <source>
        <dbReference type="Proteomes" id="UP000019593"/>
    </source>
</evidence>
<proteinExistence type="predicted"/>
<sequence length="57" mass="6181">MMPWSVPIMAMLATSPPAWRRVMDRRAQRVMQAAELRLTAGRAHPGGGPANGPSLRA</sequence>
<accession>W8S1J8</accession>
<dbReference type="STRING" id="1294273.roselon_00149"/>
<organism evidence="2 3">
    <name type="scientific">Roseicyclus elongatus DSM 19469</name>
    <dbReference type="NCBI Taxonomy" id="1294273"/>
    <lineage>
        <taxon>Bacteria</taxon>
        <taxon>Pseudomonadati</taxon>
        <taxon>Pseudomonadota</taxon>
        <taxon>Alphaproteobacteria</taxon>
        <taxon>Rhodobacterales</taxon>
        <taxon>Roseobacteraceae</taxon>
        <taxon>Roseicyclus</taxon>
    </lineage>
</organism>
<reference evidence="2 3" key="1">
    <citation type="submission" date="2013-03" db="EMBL/GenBank/DDBJ databases">
        <authorList>
            <person name="Fiebig A."/>
            <person name="Goeker M."/>
            <person name="Klenk H.-P.P."/>
        </authorList>
    </citation>
    <scope>NUCLEOTIDE SEQUENCE [LARGE SCALE GENOMIC DNA]</scope>
    <source>
        <strain evidence="3">DSM 19469</strain>
    </source>
</reference>
<protein>
    <submittedName>
        <fullName evidence="2">Uncharacterized protein</fullName>
    </submittedName>
</protein>
<evidence type="ECO:0000256" key="1">
    <source>
        <dbReference type="SAM" id="MobiDB-lite"/>
    </source>
</evidence>